<reference evidence="1 2" key="1">
    <citation type="submission" date="2021-06" db="EMBL/GenBank/DDBJ databases">
        <authorList>
            <person name="Palmer J.M."/>
        </authorList>
    </citation>
    <scope>NUCLEOTIDE SEQUENCE [LARGE SCALE GENOMIC DNA]</scope>
    <source>
        <strain evidence="1 2">AS_MEX2019</strain>
        <tissue evidence="1">Muscle</tissue>
    </source>
</reference>
<organism evidence="1 2">
    <name type="scientific">Ameca splendens</name>
    <dbReference type="NCBI Taxonomy" id="208324"/>
    <lineage>
        <taxon>Eukaryota</taxon>
        <taxon>Metazoa</taxon>
        <taxon>Chordata</taxon>
        <taxon>Craniata</taxon>
        <taxon>Vertebrata</taxon>
        <taxon>Euteleostomi</taxon>
        <taxon>Actinopterygii</taxon>
        <taxon>Neopterygii</taxon>
        <taxon>Teleostei</taxon>
        <taxon>Neoteleostei</taxon>
        <taxon>Acanthomorphata</taxon>
        <taxon>Ovalentaria</taxon>
        <taxon>Atherinomorphae</taxon>
        <taxon>Cyprinodontiformes</taxon>
        <taxon>Goodeidae</taxon>
        <taxon>Ameca</taxon>
    </lineage>
</organism>
<evidence type="ECO:0000313" key="2">
    <source>
        <dbReference type="Proteomes" id="UP001469553"/>
    </source>
</evidence>
<gene>
    <name evidence="1" type="ORF">AMECASPLE_001716</name>
</gene>
<name>A0ABV0Z879_9TELE</name>
<keyword evidence="2" id="KW-1185">Reference proteome</keyword>
<comment type="caution">
    <text evidence="1">The sequence shown here is derived from an EMBL/GenBank/DDBJ whole genome shotgun (WGS) entry which is preliminary data.</text>
</comment>
<dbReference type="EMBL" id="JAHRIP010056486">
    <property type="protein sequence ID" value="MEQ2301982.1"/>
    <property type="molecule type" value="Genomic_DNA"/>
</dbReference>
<dbReference type="Proteomes" id="UP001469553">
    <property type="component" value="Unassembled WGS sequence"/>
</dbReference>
<accession>A0ABV0Z879</accession>
<proteinExistence type="predicted"/>
<protein>
    <submittedName>
        <fullName evidence="1">Uncharacterized protein</fullName>
    </submittedName>
</protein>
<sequence length="149" mass="16144">MINLQKTELESDKSIVALDLSGDRVLDSMLLFSVLCSALGLREHLLETPSHCSPACPPSNIARSTNVLPLTKDHKGRESVLRTSLPFLLSNSASVVKPTSSNKPSSTTYMPTQIPPADPVRVLSQPCCVSNKVLRLLFCLCNFCPCSVC</sequence>
<evidence type="ECO:0000313" key="1">
    <source>
        <dbReference type="EMBL" id="MEQ2301982.1"/>
    </source>
</evidence>